<proteinExistence type="predicted"/>
<accession>A0AAV3R4D8</accession>
<dbReference type="Proteomes" id="UP001454036">
    <property type="component" value="Unassembled WGS sequence"/>
</dbReference>
<evidence type="ECO:0000313" key="1">
    <source>
        <dbReference type="EMBL" id="GAA0170471.1"/>
    </source>
</evidence>
<organism evidence="1 2">
    <name type="scientific">Lithospermum erythrorhizon</name>
    <name type="common">Purple gromwell</name>
    <name type="synonym">Lithospermum officinale var. erythrorhizon</name>
    <dbReference type="NCBI Taxonomy" id="34254"/>
    <lineage>
        <taxon>Eukaryota</taxon>
        <taxon>Viridiplantae</taxon>
        <taxon>Streptophyta</taxon>
        <taxon>Embryophyta</taxon>
        <taxon>Tracheophyta</taxon>
        <taxon>Spermatophyta</taxon>
        <taxon>Magnoliopsida</taxon>
        <taxon>eudicotyledons</taxon>
        <taxon>Gunneridae</taxon>
        <taxon>Pentapetalae</taxon>
        <taxon>asterids</taxon>
        <taxon>lamiids</taxon>
        <taxon>Boraginales</taxon>
        <taxon>Boraginaceae</taxon>
        <taxon>Boraginoideae</taxon>
        <taxon>Lithospermeae</taxon>
        <taxon>Lithospermum</taxon>
    </lineage>
</organism>
<dbReference type="AlphaFoldDB" id="A0AAV3R4D8"/>
<dbReference type="EMBL" id="BAABME010007261">
    <property type="protein sequence ID" value="GAA0170471.1"/>
    <property type="molecule type" value="Genomic_DNA"/>
</dbReference>
<comment type="caution">
    <text evidence="1">The sequence shown here is derived from an EMBL/GenBank/DDBJ whole genome shotgun (WGS) entry which is preliminary data.</text>
</comment>
<gene>
    <name evidence="1" type="ORF">LIER_24720</name>
</gene>
<sequence length="81" mass="8596">MIVASGDMEEHGTAHVLPNGLVKEEQGAGPDSTMVGPITSEVTSGACELGSEPKSFKEAMNDPGWREAMHREIRALEDNGT</sequence>
<name>A0AAV3R4D8_LITER</name>
<reference evidence="1 2" key="1">
    <citation type="submission" date="2024-01" db="EMBL/GenBank/DDBJ databases">
        <title>The complete chloroplast genome sequence of Lithospermum erythrorhizon: insights into the phylogenetic relationship among Boraginaceae species and the maternal lineages of purple gromwells.</title>
        <authorList>
            <person name="Okada T."/>
            <person name="Watanabe K."/>
        </authorList>
    </citation>
    <scope>NUCLEOTIDE SEQUENCE [LARGE SCALE GENOMIC DNA]</scope>
</reference>
<evidence type="ECO:0000313" key="2">
    <source>
        <dbReference type="Proteomes" id="UP001454036"/>
    </source>
</evidence>
<keyword evidence="2" id="KW-1185">Reference proteome</keyword>
<protein>
    <submittedName>
        <fullName evidence="1">Uncharacterized protein</fullName>
    </submittedName>
</protein>